<comment type="caution">
    <text evidence="3">The sequence shown here is derived from an EMBL/GenBank/DDBJ whole genome shotgun (WGS) entry which is preliminary data.</text>
</comment>
<organism evidence="3 4">
    <name type="scientific">Pseudomassariella vexata</name>
    <dbReference type="NCBI Taxonomy" id="1141098"/>
    <lineage>
        <taxon>Eukaryota</taxon>
        <taxon>Fungi</taxon>
        <taxon>Dikarya</taxon>
        <taxon>Ascomycota</taxon>
        <taxon>Pezizomycotina</taxon>
        <taxon>Sordariomycetes</taxon>
        <taxon>Xylariomycetidae</taxon>
        <taxon>Amphisphaeriales</taxon>
        <taxon>Pseudomassariaceae</taxon>
        <taxon>Pseudomassariella</taxon>
    </lineage>
</organism>
<keyword evidence="4" id="KW-1185">Reference proteome</keyword>
<evidence type="ECO:0000313" key="4">
    <source>
        <dbReference type="Proteomes" id="UP000193689"/>
    </source>
</evidence>
<protein>
    <submittedName>
        <fullName evidence="3">Uncharacterized protein</fullName>
    </submittedName>
</protein>
<dbReference type="AlphaFoldDB" id="A0A1Y2E3E1"/>
<sequence>MAANIQDDACDVNKYSFPPNSIQEPHPQPWLEVPGPRDEQGTPGLQPVPHEPKYSRTEIQGLYGGRPQQHLQPDHLQDQQDQNHWEQPVQGEHDHLGQPAYEQYSQWTRQRAEQAQCSQPYPYHGAPYNAQFQGNLLPEVVSHSDIRSMQALQPITWATASQMNGSSTVESVDVPFVKNENVSAKSEMKARQRKRKWWIIAGIVAVVDLDLMFPLKEQKEGTYA</sequence>
<dbReference type="RefSeq" id="XP_040717016.1">
    <property type="nucleotide sequence ID" value="XM_040859943.1"/>
</dbReference>
<name>A0A1Y2E3E1_9PEZI</name>
<keyword evidence="2" id="KW-0812">Transmembrane</keyword>
<accession>A0A1Y2E3E1</accession>
<dbReference type="InParanoid" id="A0A1Y2E3E1"/>
<feature type="compositionally biased region" description="Basic and acidic residues" evidence="1">
    <location>
        <begin position="72"/>
        <end position="84"/>
    </location>
</feature>
<evidence type="ECO:0000256" key="1">
    <source>
        <dbReference type="SAM" id="MobiDB-lite"/>
    </source>
</evidence>
<evidence type="ECO:0000313" key="3">
    <source>
        <dbReference type="EMBL" id="ORY66052.1"/>
    </source>
</evidence>
<keyword evidence="2" id="KW-1133">Transmembrane helix</keyword>
<evidence type="ECO:0000256" key="2">
    <source>
        <dbReference type="SAM" id="Phobius"/>
    </source>
</evidence>
<dbReference type="EMBL" id="MCFJ01000005">
    <property type="protein sequence ID" value="ORY66052.1"/>
    <property type="molecule type" value="Genomic_DNA"/>
</dbReference>
<dbReference type="GeneID" id="63776155"/>
<keyword evidence="2" id="KW-0472">Membrane</keyword>
<dbReference type="Proteomes" id="UP000193689">
    <property type="component" value="Unassembled WGS sequence"/>
</dbReference>
<reference evidence="3 4" key="1">
    <citation type="submission" date="2016-07" db="EMBL/GenBank/DDBJ databases">
        <title>Pervasive Adenine N6-methylation of Active Genes in Fungi.</title>
        <authorList>
            <consortium name="DOE Joint Genome Institute"/>
            <person name="Mondo S.J."/>
            <person name="Dannebaum R.O."/>
            <person name="Kuo R.C."/>
            <person name="Labutti K."/>
            <person name="Haridas S."/>
            <person name="Kuo A."/>
            <person name="Salamov A."/>
            <person name="Ahrendt S.R."/>
            <person name="Lipzen A."/>
            <person name="Sullivan W."/>
            <person name="Andreopoulos W.B."/>
            <person name="Clum A."/>
            <person name="Lindquist E."/>
            <person name="Daum C."/>
            <person name="Ramamoorthy G.K."/>
            <person name="Gryganskyi A."/>
            <person name="Culley D."/>
            <person name="Magnuson J.K."/>
            <person name="James T.Y."/>
            <person name="O'Malley M.A."/>
            <person name="Stajich J.E."/>
            <person name="Spatafora J.W."/>
            <person name="Visel A."/>
            <person name="Grigoriev I.V."/>
        </authorList>
    </citation>
    <scope>NUCLEOTIDE SEQUENCE [LARGE SCALE GENOMIC DNA]</scope>
    <source>
        <strain evidence="3 4">CBS 129021</strain>
    </source>
</reference>
<feature type="region of interest" description="Disordered" evidence="1">
    <location>
        <begin position="1"/>
        <end position="92"/>
    </location>
</feature>
<gene>
    <name evidence="3" type="ORF">BCR38DRAFT_429101</name>
</gene>
<feature type="transmembrane region" description="Helical" evidence="2">
    <location>
        <begin position="197"/>
        <end position="215"/>
    </location>
</feature>
<proteinExistence type="predicted"/>